<feature type="compositionally biased region" description="Polar residues" evidence="1">
    <location>
        <begin position="226"/>
        <end position="252"/>
    </location>
</feature>
<proteinExistence type="predicted"/>
<feature type="compositionally biased region" description="Low complexity" evidence="1">
    <location>
        <begin position="68"/>
        <end position="77"/>
    </location>
</feature>
<evidence type="ECO:0000313" key="2">
    <source>
        <dbReference type="EMBL" id="RXK51543.1"/>
    </source>
</evidence>
<feature type="compositionally biased region" description="Basic and acidic residues" evidence="1">
    <location>
        <begin position="78"/>
        <end position="88"/>
    </location>
</feature>
<evidence type="ECO:0000256" key="1">
    <source>
        <dbReference type="SAM" id="MobiDB-lite"/>
    </source>
</evidence>
<gene>
    <name evidence="2" type="ORF">EAF64_02635</name>
</gene>
<feature type="region of interest" description="Disordered" evidence="1">
    <location>
        <begin position="194"/>
        <end position="213"/>
    </location>
</feature>
<comment type="caution">
    <text evidence="2">The sequence shown here is derived from an EMBL/GenBank/DDBJ whole genome shotgun (WGS) entry which is preliminary data.</text>
</comment>
<evidence type="ECO:0000313" key="3">
    <source>
        <dbReference type="Proteomes" id="UP000289691"/>
    </source>
</evidence>
<organism evidence="2 3">
    <name type="scientific">Halorientalis pallida</name>
    <dbReference type="NCBI Taxonomy" id="2479928"/>
    <lineage>
        <taxon>Archaea</taxon>
        <taxon>Methanobacteriati</taxon>
        <taxon>Methanobacteriota</taxon>
        <taxon>Stenosarchaea group</taxon>
        <taxon>Halobacteria</taxon>
        <taxon>Halobacteriales</taxon>
        <taxon>Haloarculaceae</taxon>
        <taxon>Halorientalis</taxon>
    </lineage>
</organism>
<name>A0A498L8M0_9EURY</name>
<feature type="region of interest" description="Disordered" evidence="1">
    <location>
        <begin position="224"/>
        <end position="252"/>
    </location>
</feature>
<reference evidence="2 3" key="1">
    <citation type="submission" date="2019-01" db="EMBL/GenBank/DDBJ databases">
        <title>Halorientalis sp. F13-25 a new haloarchaeum isolated from hypersaline water.</title>
        <authorList>
            <person name="Ana D.-V."/>
            <person name="Cristina S.-P."/>
            <person name="Antonio V."/>
        </authorList>
    </citation>
    <scope>NUCLEOTIDE SEQUENCE [LARGE SCALE GENOMIC DNA]</scope>
    <source>
        <strain evidence="2 3">F13-25</strain>
    </source>
</reference>
<feature type="region of interest" description="Disordered" evidence="1">
    <location>
        <begin position="60"/>
        <end position="88"/>
    </location>
</feature>
<dbReference type="AlphaFoldDB" id="A0A498L8M0"/>
<keyword evidence="3" id="KW-1185">Reference proteome</keyword>
<dbReference type="EMBL" id="RDFA01000001">
    <property type="protein sequence ID" value="RXK51543.1"/>
    <property type="molecule type" value="Genomic_DNA"/>
</dbReference>
<protein>
    <submittedName>
        <fullName evidence="2">Uncharacterized protein</fullName>
    </submittedName>
</protein>
<sequence>MKIVPSTSVTASVAASDTATRRLYLAEIRPVSDSFITVSFRSGLFTGFGRFSPRCTRPLRARSRSGRVRTPPTTPRDTAFRRPDPVDPGIDCRAHVPRTFLPAGAVAPANTAVSRWTTQHGGPPRTADVSGVWGTALSRVLGGPKIRKWFVSLGEPKTVSEDTASGGVPTRRETLKYGGALAAGGAVAGCSSLLGGDSPQGRDTPKEQSYSVRIAPTGEVRFASFADTSENRPPSSGPWSSSTCAITRSGAS</sequence>
<accession>A0A498L8M0</accession>
<dbReference type="Proteomes" id="UP000289691">
    <property type="component" value="Unassembled WGS sequence"/>
</dbReference>